<keyword evidence="5" id="KW-0255">Endonuclease</keyword>
<feature type="compositionally biased region" description="Basic and acidic residues" evidence="9">
    <location>
        <begin position="304"/>
        <end position="319"/>
    </location>
</feature>
<dbReference type="GO" id="GO:0003964">
    <property type="term" value="F:RNA-directed DNA polymerase activity"/>
    <property type="evidence" value="ECO:0007669"/>
    <property type="project" value="UniProtKB-KW"/>
</dbReference>
<name>A0A2N9E165_FAGSY</name>
<keyword evidence="2" id="KW-0808">Transferase</keyword>
<dbReference type="PANTHER" id="PTHR48475">
    <property type="entry name" value="RIBONUCLEASE H"/>
    <property type="match status" value="1"/>
</dbReference>
<feature type="domain" description="Integrase catalytic" evidence="10">
    <location>
        <begin position="1221"/>
        <end position="1382"/>
    </location>
</feature>
<evidence type="ECO:0000256" key="3">
    <source>
        <dbReference type="ARBA" id="ARBA00022695"/>
    </source>
</evidence>
<dbReference type="PROSITE" id="PS50994">
    <property type="entry name" value="INTEGRASE"/>
    <property type="match status" value="1"/>
</dbReference>
<evidence type="ECO:0000256" key="4">
    <source>
        <dbReference type="ARBA" id="ARBA00022722"/>
    </source>
</evidence>
<dbReference type="InterPro" id="IPR005162">
    <property type="entry name" value="Retrotrans_gag_dom"/>
</dbReference>
<dbReference type="PANTHER" id="PTHR48475:SF2">
    <property type="entry name" value="RIBONUCLEASE H"/>
    <property type="match status" value="1"/>
</dbReference>
<dbReference type="InterPro" id="IPR043128">
    <property type="entry name" value="Rev_trsase/Diguanyl_cyclase"/>
</dbReference>
<dbReference type="CDD" id="cd01647">
    <property type="entry name" value="RT_LTR"/>
    <property type="match status" value="1"/>
</dbReference>
<dbReference type="EC" id="2.7.7.49" evidence="1"/>
<feature type="region of interest" description="Disordered" evidence="9">
    <location>
        <begin position="57"/>
        <end position="115"/>
    </location>
</feature>
<evidence type="ECO:0000256" key="2">
    <source>
        <dbReference type="ARBA" id="ARBA00022679"/>
    </source>
</evidence>
<sequence>MEARDTTNQHLSASERQMQALTANVQELVRQSAADRREMQELAKQNQELMALLWSRGEIPSPGQGQNGEEIPRNEGERNQNQNQNQNDKGSSANQNRVPHPSHVVNPTRSAADARAAKLEEELKEMREQMKEMKSQVKTKAAKNLDMLVHRSESPFTKRVDKYPLPAKFKIPQLETFDGFKDPLDYLDSFRTVMRLQGVSDEIMCRTFPTNLRGSARTWFNQLETGSIDTFAQLSRAFIDNFIGGRRSAHLANYLLNIRQREGESLRSYVQRFNKEADPPKSMSELMYEAQKFINAEDAFKARDEFPSKKRKESEDRRFKPSKSRFSKQDYPKIERKNVGSSSRREERPKGFTPLNMSINQVLLQIQDDPEIKWPGKLRSDPTKRSKDLYCRFHRDHGHTTKDCYTFKQQIEVLIRQGKLGKFVHRDNKEARPEPRPPRQDENKDRQEDCHRDIIGEIRTIIEGLASRGTSRSSRKAYARQAHNILVTQRPQKNVKMDDQVISFSEDDARGIHQPQDDALVVTMTISGFITRRVLIDNGSSADIIYLPAYQQMKIDRERLRPIDIPLVGFTGDKVKPSGVVSLTIEAGTYLKQVRTSVEFLVVDCPSAYNVIIGRPTLNKLRAITSTYHLLVRFPTEHSIRELKGDQVTARECYFAFLGLETKHQTMKIDEGQRLVEPSEELEDVVLDDEKPDQITSIGTKMDGRLRESMIKFLKNNSNVFAWTHKDMPVMPFGLKNPGATYQRLMNKMFHNQIGRNMEVYIDDMLVKTKDETNHLEDLEETFETLRQYRMKLNPSKCVFGVSSGKFLGFMVSQRGVEANPDKIKAVLEMTPPRTTKEVQSLTRRVVALNRFVSRATDKCLPFFKTLRKAFAWTDECQKSLEELKLEDGGTQLPVYYTSKAFQGAEERYPAMEKLALALVIAARKLRPYFQSHKIIVLTNHPLRKAMKKPDVAGRLIQWAVELSEFDIEYRPKQAIKAQALADFIAEFTTSEEEPLEEKPDRNWEVEIDGSSVKGAGGVGVVFKTPEGHLLKHSVRLQYPTTNNETEYKALLTGLQVKEDRLTKYLKLIKNAINWFDEVTLVQVPCQQNIGADALAKLASSDEATNQHIEVQYSSSHMKEEVSPIDVSNSWMTPITNYLEEGTLPSDLVEAKKLKVRSARFALIQGILYKRGFSLPYLCCLDKTEAEYVMREKDAISYTRACDKCQRFGNLIHSPPETLTPMTAPWPFTQWGLDIMGPLPVGRRQLKFLVVGIDYFTKWVETEPLATITEKKVRGFVWKTIICRFGIPKVFISDNGRQFDNLPFREFYEELGIHNHYLSPRHPQANGQVEVTNRSLLKMIKTQLKGAKGLWPKELLNILWSYRTTARTPTGQTPFRLAYGTEAVIPIEIGLTTWRTNHYDESSNDSQLHTNLDLLDEVRDQAEAKTRAYQQRMARYYDRRVKHREFKV</sequence>
<proteinExistence type="predicted"/>
<dbReference type="InterPro" id="IPR001584">
    <property type="entry name" value="Integrase_cat-core"/>
</dbReference>
<evidence type="ECO:0000313" key="11">
    <source>
        <dbReference type="EMBL" id="SPC72367.1"/>
    </source>
</evidence>
<dbReference type="InterPro" id="IPR012337">
    <property type="entry name" value="RNaseH-like_sf"/>
</dbReference>
<keyword evidence="3" id="KW-0548">Nucleotidyltransferase</keyword>
<evidence type="ECO:0000256" key="5">
    <source>
        <dbReference type="ARBA" id="ARBA00022759"/>
    </source>
</evidence>
<feature type="compositionally biased region" description="Basic and acidic residues" evidence="9">
    <location>
        <begin position="327"/>
        <end position="350"/>
    </location>
</feature>
<dbReference type="InterPro" id="IPR041373">
    <property type="entry name" value="RT_RNaseH"/>
</dbReference>
<feature type="region of interest" description="Disordered" evidence="9">
    <location>
        <begin position="424"/>
        <end position="449"/>
    </location>
</feature>
<keyword evidence="6" id="KW-0378">Hydrolase</keyword>
<feature type="coiled-coil region" evidence="8">
    <location>
        <begin position="11"/>
        <end position="45"/>
    </location>
</feature>
<dbReference type="Pfam" id="PF03732">
    <property type="entry name" value="Retrotrans_gag"/>
    <property type="match status" value="1"/>
</dbReference>
<dbReference type="CDD" id="cd00303">
    <property type="entry name" value="retropepsin_like"/>
    <property type="match status" value="1"/>
</dbReference>
<dbReference type="SUPFAM" id="SSF53098">
    <property type="entry name" value="Ribonuclease H-like"/>
    <property type="match status" value="2"/>
</dbReference>
<dbReference type="Gene3D" id="3.30.420.10">
    <property type="entry name" value="Ribonuclease H-like superfamily/Ribonuclease H"/>
    <property type="match status" value="2"/>
</dbReference>
<keyword evidence="8" id="KW-0175">Coiled coil</keyword>
<evidence type="ECO:0000256" key="8">
    <source>
        <dbReference type="SAM" id="Coils"/>
    </source>
</evidence>
<keyword evidence="7" id="KW-0695">RNA-directed DNA polymerase</keyword>
<dbReference type="Pfam" id="PF17917">
    <property type="entry name" value="RT_RNaseH"/>
    <property type="match status" value="1"/>
</dbReference>
<dbReference type="InterPro" id="IPR000477">
    <property type="entry name" value="RT_dom"/>
</dbReference>
<dbReference type="GO" id="GO:0016787">
    <property type="term" value="F:hydrolase activity"/>
    <property type="evidence" value="ECO:0007669"/>
    <property type="project" value="UniProtKB-KW"/>
</dbReference>
<gene>
    <name evidence="11" type="ORF">FSB_LOCUS249</name>
</gene>
<evidence type="ECO:0000259" key="10">
    <source>
        <dbReference type="PROSITE" id="PS50994"/>
    </source>
</evidence>
<feature type="region of interest" description="Disordered" evidence="9">
    <location>
        <begin position="304"/>
        <end position="355"/>
    </location>
</feature>
<evidence type="ECO:0000256" key="6">
    <source>
        <dbReference type="ARBA" id="ARBA00022801"/>
    </source>
</evidence>
<feature type="compositionally biased region" description="Polar residues" evidence="9">
    <location>
        <begin position="88"/>
        <end position="97"/>
    </location>
</feature>
<evidence type="ECO:0000256" key="1">
    <source>
        <dbReference type="ARBA" id="ARBA00012493"/>
    </source>
</evidence>
<evidence type="ECO:0000256" key="7">
    <source>
        <dbReference type="ARBA" id="ARBA00022918"/>
    </source>
</evidence>
<dbReference type="Gene3D" id="2.40.70.10">
    <property type="entry name" value="Acid Proteases"/>
    <property type="match status" value="1"/>
</dbReference>
<organism evidence="11">
    <name type="scientific">Fagus sylvatica</name>
    <name type="common">Beechnut</name>
    <dbReference type="NCBI Taxonomy" id="28930"/>
    <lineage>
        <taxon>Eukaryota</taxon>
        <taxon>Viridiplantae</taxon>
        <taxon>Streptophyta</taxon>
        <taxon>Embryophyta</taxon>
        <taxon>Tracheophyta</taxon>
        <taxon>Spermatophyta</taxon>
        <taxon>Magnoliopsida</taxon>
        <taxon>eudicotyledons</taxon>
        <taxon>Gunneridae</taxon>
        <taxon>Pentapetalae</taxon>
        <taxon>rosids</taxon>
        <taxon>fabids</taxon>
        <taxon>Fagales</taxon>
        <taxon>Fagaceae</taxon>
        <taxon>Fagus</taxon>
    </lineage>
</organism>
<dbReference type="InterPro" id="IPR043502">
    <property type="entry name" value="DNA/RNA_pol_sf"/>
</dbReference>
<dbReference type="SUPFAM" id="SSF56672">
    <property type="entry name" value="DNA/RNA polymerases"/>
    <property type="match status" value="1"/>
</dbReference>
<dbReference type="InterPro" id="IPR021109">
    <property type="entry name" value="Peptidase_aspartic_dom_sf"/>
</dbReference>
<reference evidence="11" key="1">
    <citation type="submission" date="2018-02" db="EMBL/GenBank/DDBJ databases">
        <authorList>
            <person name="Cohen D.B."/>
            <person name="Kent A.D."/>
        </authorList>
    </citation>
    <scope>NUCLEOTIDE SEQUENCE</scope>
</reference>
<dbReference type="Gene3D" id="3.30.70.270">
    <property type="match status" value="2"/>
</dbReference>
<keyword evidence="4" id="KW-0540">Nuclease</keyword>
<feature type="coiled-coil region" evidence="8">
    <location>
        <begin position="1412"/>
        <end position="1439"/>
    </location>
</feature>
<protein>
    <recommendedName>
        <fullName evidence="1">RNA-directed DNA polymerase</fullName>
        <ecNumber evidence="1">2.7.7.49</ecNumber>
    </recommendedName>
</protein>
<dbReference type="GO" id="GO:0003676">
    <property type="term" value="F:nucleic acid binding"/>
    <property type="evidence" value="ECO:0007669"/>
    <property type="project" value="InterPro"/>
</dbReference>
<evidence type="ECO:0000256" key="9">
    <source>
        <dbReference type="SAM" id="MobiDB-lite"/>
    </source>
</evidence>
<dbReference type="EMBL" id="OIVN01000003">
    <property type="protein sequence ID" value="SPC72367.1"/>
    <property type="molecule type" value="Genomic_DNA"/>
</dbReference>
<dbReference type="InterPro" id="IPR036397">
    <property type="entry name" value="RNaseH_sf"/>
</dbReference>
<dbReference type="Pfam" id="PF00078">
    <property type="entry name" value="RVT_1"/>
    <property type="match status" value="1"/>
</dbReference>
<dbReference type="GO" id="GO:0004519">
    <property type="term" value="F:endonuclease activity"/>
    <property type="evidence" value="ECO:0007669"/>
    <property type="project" value="UniProtKB-KW"/>
</dbReference>
<accession>A0A2N9E165</accession>
<dbReference type="GO" id="GO:0015074">
    <property type="term" value="P:DNA integration"/>
    <property type="evidence" value="ECO:0007669"/>
    <property type="project" value="InterPro"/>
</dbReference>
<dbReference type="Pfam" id="PF00665">
    <property type="entry name" value="rve"/>
    <property type="match status" value="1"/>
</dbReference>